<accession>A0A4R1MTJ8</accession>
<proteinExistence type="predicted"/>
<evidence type="ECO:0000256" key="1">
    <source>
        <dbReference type="SAM" id="Phobius"/>
    </source>
</evidence>
<reference evidence="2 3" key="1">
    <citation type="submission" date="2019-03" db="EMBL/GenBank/DDBJ databases">
        <title>Genomic Encyclopedia of Type Strains, Phase IV (KMG-IV): sequencing the most valuable type-strain genomes for metagenomic binning, comparative biology and taxonomic classification.</title>
        <authorList>
            <person name="Goeker M."/>
        </authorList>
    </citation>
    <scope>NUCLEOTIDE SEQUENCE [LARGE SCALE GENOMIC DNA]</scope>
    <source>
        <strain evidence="2 3">DSM 24176</strain>
    </source>
</reference>
<feature type="transmembrane region" description="Helical" evidence="1">
    <location>
        <begin position="9"/>
        <end position="26"/>
    </location>
</feature>
<dbReference type="EMBL" id="SMGQ01000012">
    <property type="protein sequence ID" value="TCK93293.1"/>
    <property type="molecule type" value="Genomic_DNA"/>
</dbReference>
<gene>
    <name evidence="2" type="ORF">EDC19_1484</name>
</gene>
<dbReference type="AlphaFoldDB" id="A0A4R1MTJ8"/>
<keyword evidence="3" id="KW-1185">Reference proteome</keyword>
<sequence>MIEKIKKSMGYLIVVFIVMYLFIALMNKQIYFLNESIPIFNILYSEEIKDEYISNAEIVLYNNKNTFGMLIFKTNARGKLFSPLSKFNTNQHIFYNKEDEKVLSKRSEYEHYVVNENIIIKTSYSYLVENEDNPLKPIGKTIYVYSGILSQDNQLMNDQGLEIPVDFSKEINDKKYVFFLVTEEPIQLSHLLSSFVIEY</sequence>
<evidence type="ECO:0000313" key="2">
    <source>
        <dbReference type="EMBL" id="TCK93293.1"/>
    </source>
</evidence>
<organism evidence="2 3">
    <name type="scientific">Natranaerovirga hydrolytica</name>
    <dbReference type="NCBI Taxonomy" id="680378"/>
    <lineage>
        <taxon>Bacteria</taxon>
        <taxon>Bacillati</taxon>
        <taxon>Bacillota</taxon>
        <taxon>Clostridia</taxon>
        <taxon>Lachnospirales</taxon>
        <taxon>Natranaerovirgaceae</taxon>
        <taxon>Natranaerovirga</taxon>
    </lineage>
</organism>
<protein>
    <submittedName>
        <fullName evidence="2">Uncharacterized protein</fullName>
    </submittedName>
</protein>
<comment type="caution">
    <text evidence="2">The sequence shown here is derived from an EMBL/GenBank/DDBJ whole genome shotgun (WGS) entry which is preliminary data.</text>
</comment>
<evidence type="ECO:0000313" key="3">
    <source>
        <dbReference type="Proteomes" id="UP000294545"/>
    </source>
</evidence>
<keyword evidence="1" id="KW-0812">Transmembrane</keyword>
<keyword evidence="1" id="KW-1133">Transmembrane helix</keyword>
<keyword evidence="1" id="KW-0472">Membrane</keyword>
<name>A0A4R1MTJ8_9FIRM</name>
<dbReference type="RefSeq" id="WP_132282204.1">
    <property type="nucleotide sequence ID" value="NZ_SMGQ01000012.1"/>
</dbReference>
<dbReference type="Proteomes" id="UP000294545">
    <property type="component" value="Unassembled WGS sequence"/>
</dbReference>